<protein>
    <submittedName>
        <fullName evidence="3">L-carnitine dehydratase bile acid-inducible protein f</fullName>
    </submittedName>
</protein>
<comment type="caution">
    <text evidence="3">The sequence shown here is derived from an EMBL/GenBank/DDBJ whole genome shotgun (WGS) entry which is preliminary data.</text>
</comment>
<dbReference type="OrthoDB" id="5863171at2759"/>
<proteinExistence type="inferred from homology"/>
<evidence type="ECO:0000256" key="2">
    <source>
        <dbReference type="ARBA" id="ARBA00022679"/>
    </source>
</evidence>
<dbReference type="PANTHER" id="PTHR48207">
    <property type="entry name" value="SUCCINATE--HYDROXYMETHYLGLUTARATE COA-TRANSFERASE"/>
    <property type="match status" value="1"/>
</dbReference>
<dbReference type="GO" id="GO:0008410">
    <property type="term" value="F:CoA-transferase activity"/>
    <property type="evidence" value="ECO:0007669"/>
    <property type="project" value="TreeGrafter"/>
</dbReference>
<accession>A0A8H6SSD1</accession>
<dbReference type="Gene3D" id="3.40.50.10540">
    <property type="entry name" value="Crotonobetainyl-coa:carnitine coa-transferase, domain 1"/>
    <property type="match status" value="2"/>
</dbReference>
<dbReference type="SUPFAM" id="SSF89796">
    <property type="entry name" value="CoA-transferase family III (CaiB/BaiF)"/>
    <property type="match status" value="1"/>
</dbReference>
<dbReference type="Proteomes" id="UP000636479">
    <property type="component" value="Unassembled WGS sequence"/>
</dbReference>
<dbReference type="RefSeq" id="XP_037220479.1">
    <property type="nucleotide sequence ID" value="XM_037362558.1"/>
</dbReference>
<comment type="similarity">
    <text evidence="1">Belongs to the CoA-transferase III family.</text>
</comment>
<gene>
    <name evidence="3" type="ORF">MIND_00579800</name>
</gene>
<dbReference type="InterPro" id="IPR023606">
    <property type="entry name" value="CoA-Trfase_III_dom_1_sf"/>
</dbReference>
<dbReference type="GeneID" id="59345074"/>
<dbReference type="AlphaFoldDB" id="A0A8H6SSD1"/>
<name>A0A8H6SSD1_9AGAR</name>
<keyword evidence="4" id="KW-1185">Reference proteome</keyword>
<dbReference type="InterPro" id="IPR003673">
    <property type="entry name" value="CoA-Trfase_fam_III"/>
</dbReference>
<evidence type="ECO:0000313" key="4">
    <source>
        <dbReference type="Proteomes" id="UP000636479"/>
    </source>
</evidence>
<dbReference type="PANTHER" id="PTHR48207:SF3">
    <property type="entry name" value="SUCCINATE--HYDROXYMETHYLGLUTARATE COA-TRANSFERASE"/>
    <property type="match status" value="1"/>
</dbReference>
<dbReference type="EMBL" id="JACAZF010000005">
    <property type="protein sequence ID" value="KAF7303507.1"/>
    <property type="molecule type" value="Genomic_DNA"/>
</dbReference>
<evidence type="ECO:0000256" key="1">
    <source>
        <dbReference type="ARBA" id="ARBA00008383"/>
    </source>
</evidence>
<evidence type="ECO:0000313" key="3">
    <source>
        <dbReference type="EMBL" id="KAF7303507.1"/>
    </source>
</evidence>
<dbReference type="Pfam" id="PF02515">
    <property type="entry name" value="CoA_transf_3"/>
    <property type="match status" value="1"/>
</dbReference>
<organism evidence="3 4">
    <name type="scientific">Mycena indigotica</name>
    <dbReference type="NCBI Taxonomy" id="2126181"/>
    <lineage>
        <taxon>Eukaryota</taxon>
        <taxon>Fungi</taxon>
        <taxon>Dikarya</taxon>
        <taxon>Basidiomycota</taxon>
        <taxon>Agaricomycotina</taxon>
        <taxon>Agaricomycetes</taxon>
        <taxon>Agaricomycetidae</taxon>
        <taxon>Agaricales</taxon>
        <taxon>Marasmiineae</taxon>
        <taxon>Mycenaceae</taxon>
        <taxon>Mycena</taxon>
    </lineage>
</organism>
<dbReference type="InterPro" id="IPR050483">
    <property type="entry name" value="CoA-transferase_III_domain"/>
</dbReference>
<reference evidence="3" key="1">
    <citation type="submission" date="2020-05" db="EMBL/GenBank/DDBJ databases">
        <title>Mycena genomes resolve the evolution of fungal bioluminescence.</title>
        <authorList>
            <person name="Tsai I.J."/>
        </authorList>
    </citation>
    <scope>NUCLEOTIDE SEQUENCE</scope>
    <source>
        <strain evidence="3">171206Taipei</strain>
    </source>
</reference>
<keyword evidence="2" id="KW-0808">Transferase</keyword>
<sequence length="162" mass="17979">MLSPLVHHICTTAIRPLSARTAAKPCGPRWDRTIRRSSNSPRNSALPLDGVRVLELGQLIAGPFAGQLLGNVLIFTAPHTQLTSLRQFGAEVIKVEPPKKGDPLRVWRELDTDGCSPWFRSIGRNKKSVAVDLHTEQVLAHGDAHVTSERTWRLCHMICMYG</sequence>